<dbReference type="EMBL" id="LXJU01000001">
    <property type="protein sequence ID" value="OGE57791.1"/>
    <property type="molecule type" value="Genomic_DNA"/>
</dbReference>
<proteinExistence type="predicted"/>
<organism evidence="1 2">
    <name type="scientific">Penicillium arizonense</name>
    <dbReference type="NCBI Taxonomy" id="1835702"/>
    <lineage>
        <taxon>Eukaryota</taxon>
        <taxon>Fungi</taxon>
        <taxon>Dikarya</taxon>
        <taxon>Ascomycota</taxon>
        <taxon>Pezizomycotina</taxon>
        <taxon>Eurotiomycetes</taxon>
        <taxon>Eurotiomycetidae</taxon>
        <taxon>Eurotiales</taxon>
        <taxon>Aspergillaceae</taxon>
        <taxon>Penicillium</taxon>
    </lineage>
</organism>
<dbReference type="InterPro" id="IPR032710">
    <property type="entry name" value="NTF2-like_dom_sf"/>
</dbReference>
<evidence type="ECO:0000313" key="1">
    <source>
        <dbReference type="EMBL" id="OGE57791.1"/>
    </source>
</evidence>
<dbReference type="Gene3D" id="3.10.450.50">
    <property type="match status" value="1"/>
</dbReference>
<reference evidence="1 2" key="1">
    <citation type="journal article" date="2016" name="Sci. Rep.">
        <title>Penicillium arizonense, a new, genome sequenced fungal species, reveals a high chemical diversity in secreted metabolites.</title>
        <authorList>
            <person name="Grijseels S."/>
            <person name="Nielsen J.C."/>
            <person name="Randelovic M."/>
            <person name="Nielsen J."/>
            <person name="Nielsen K.F."/>
            <person name="Workman M."/>
            <person name="Frisvad J.C."/>
        </authorList>
    </citation>
    <scope>NUCLEOTIDE SEQUENCE [LARGE SCALE GENOMIC DNA]</scope>
    <source>
        <strain evidence="1 2">CBS 141311</strain>
    </source>
</reference>
<dbReference type="RefSeq" id="XP_022493214.1">
    <property type="nucleotide sequence ID" value="XM_022626632.1"/>
</dbReference>
<dbReference type="Proteomes" id="UP000177622">
    <property type="component" value="Unassembled WGS sequence"/>
</dbReference>
<dbReference type="AlphaFoldDB" id="A0A1F5LXY1"/>
<dbReference type="SUPFAM" id="SSF54427">
    <property type="entry name" value="NTF2-like"/>
    <property type="match status" value="1"/>
</dbReference>
<sequence>MSAGPELDNGAVLKWLEASDTQFHRASATLNTDRWLDEFMTDDVEMQYANSPVIKGNEVRQMFKTVLGQLGMMTHEIRYFDYIPPRIYQAATIRYLVKGDSLDTDEITIPGFAVFFVRKDDAGRVKCYRAETFLDPSAVFQRIAEKSSQL</sequence>
<keyword evidence="2" id="KW-1185">Reference proteome</keyword>
<gene>
    <name evidence="1" type="ORF">PENARI_c001G06334</name>
</gene>
<name>A0A1F5LXY1_PENAI</name>
<comment type="caution">
    <text evidence="1">The sequence shown here is derived from an EMBL/GenBank/DDBJ whole genome shotgun (WGS) entry which is preliminary data.</text>
</comment>
<dbReference type="GeneID" id="34571366"/>
<dbReference type="OrthoDB" id="9983368at2759"/>
<evidence type="ECO:0000313" key="2">
    <source>
        <dbReference type="Proteomes" id="UP000177622"/>
    </source>
</evidence>
<accession>A0A1F5LXY1</accession>
<evidence type="ECO:0008006" key="3">
    <source>
        <dbReference type="Google" id="ProtNLM"/>
    </source>
</evidence>
<protein>
    <recommendedName>
        <fullName evidence="3">SnoaL-like domain-containing protein</fullName>
    </recommendedName>
</protein>